<dbReference type="EMBL" id="MH908896">
    <property type="protein sequence ID" value="AYM53200.1"/>
    <property type="molecule type" value="Genomic_DNA"/>
</dbReference>
<evidence type="ECO:0000313" key="3">
    <source>
        <dbReference type="EMBL" id="AYM53200.1"/>
    </source>
</evidence>
<dbReference type="AlphaFoldDB" id="A0A3S7UWQ1"/>
<feature type="compositionally biased region" description="Low complexity" evidence="1">
    <location>
        <begin position="168"/>
        <end position="181"/>
    </location>
</feature>
<keyword evidence="2" id="KW-0732">Signal</keyword>
<evidence type="ECO:0000256" key="2">
    <source>
        <dbReference type="SAM" id="SignalP"/>
    </source>
</evidence>
<evidence type="ECO:0000256" key="1">
    <source>
        <dbReference type="SAM" id="MobiDB-lite"/>
    </source>
</evidence>
<proteinExistence type="predicted"/>
<dbReference type="PROSITE" id="PS51257">
    <property type="entry name" value="PROKAR_LIPOPROTEIN"/>
    <property type="match status" value="1"/>
</dbReference>
<organism evidence="3">
    <name type="scientific">Melittangium boletus</name>
    <dbReference type="NCBI Taxonomy" id="83453"/>
    <lineage>
        <taxon>Bacteria</taxon>
        <taxon>Pseudomonadati</taxon>
        <taxon>Myxococcota</taxon>
        <taxon>Myxococcia</taxon>
        <taxon>Myxococcales</taxon>
        <taxon>Cystobacterineae</taxon>
        <taxon>Archangiaceae</taxon>
        <taxon>Melittangium</taxon>
    </lineage>
</organism>
<reference evidence="3" key="1">
    <citation type="journal article" date="2018" name="J. Ind. Microbiol. Biotechnol.">
        <title>Genome mining reveals uncommon alkylpyrones as type III PKS products from myxobacteria.</title>
        <authorList>
            <person name="Hug J.J."/>
            <person name="Panter F."/>
            <person name="Krug D."/>
            <person name="Muller R."/>
        </authorList>
    </citation>
    <scope>NUCLEOTIDE SEQUENCE</scope>
    <source>
        <strain evidence="3">MCy7899</strain>
    </source>
</reference>
<sequence>MFKAHALAMLAVVLGGCAIPGAAWKGQVEWPDDDSRKNLVPFTEAEAAIAAAAAVREMVSANPYPDLFSGCSTPAQGLDVAVYTGPTLGLYYVLVDQRFDRCGGPSVRVLDGWYEYAVTAQGEIVGKAPPPPADAAFDVPVGPPPVTPEGQGAATPAPSSSPAPDAPSPAESVPSPPSSGSLEQTPH</sequence>
<protein>
    <recommendedName>
        <fullName evidence="4">Lipoprotein</fullName>
    </recommendedName>
</protein>
<feature type="signal peptide" evidence="2">
    <location>
        <begin position="1"/>
        <end position="25"/>
    </location>
</feature>
<accession>A0A3S7UWQ1</accession>
<feature type="chain" id="PRO_5019461554" description="Lipoprotein" evidence="2">
    <location>
        <begin position="26"/>
        <end position="187"/>
    </location>
</feature>
<evidence type="ECO:0008006" key="4">
    <source>
        <dbReference type="Google" id="ProtNLM"/>
    </source>
</evidence>
<name>A0A3S7UWQ1_9BACT</name>
<feature type="region of interest" description="Disordered" evidence="1">
    <location>
        <begin position="125"/>
        <end position="187"/>
    </location>
</feature>